<proteinExistence type="predicted"/>
<reference evidence="3" key="1">
    <citation type="submission" date="2016-10" db="EMBL/GenBank/DDBJ databases">
        <authorList>
            <person name="Varghese N."/>
            <person name="Submissions S."/>
        </authorList>
    </citation>
    <scope>NUCLEOTIDE SEQUENCE [LARGE SCALE GENOMIC DNA]</scope>
    <source>
        <strain evidence="3">CGMCC 1.12402</strain>
    </source>
</reference>
<evidence type="ECO:0000256" key="1">
    <source>
        <dbReference type="SAM" id="SignalP"/>
    </source>
</evidence>
<keyword evidence="3" id="KW-1185">Reference proteome</keyword>
<dbReference type="RefSeq" id="WP_090259927.1">
    <property type="nucleotide sequence ID" value="NZ_FOIR01000003.1"/>
</dbReference>
<gene>
    <name evidence="2" type="ORF">SAMN05216290_3311</name>
</gene>
<evidence type="ECO:0000313" key="2">
    <source>
        <dbReference type="EMBL" id="SEW37510.1"/>
    </source>
</evidence>
<dbReference type="STRING" id="1267423.SAMN05216290_3311"/>
<dbReference type="Proteomes" id="UP000199437">
    <property type="component" value="Unassembled WGS sequence"/>
</dbReference>
<dbReference type="OrthoDB" id="1122180at2"/>
<dbReference type="GeneID" id="99987988"/>
<feature type="chain" id="PRO_5011726919" evidence="1">
    <location>
        <begin position="20"/>
        <end position="154"/>
    </location>
</feature>
<keyword evidence="1" id="KW-0732">Signal</keyword>
<name>A0A1I0R9M1_9BACT</name>
<organism evidence="2 3">
    <name type="scientific">Roseivirga pacifica</name>
    <dbReference type="NCBI Taxonomy" id="1267423"/>
    <lineage>
        <taxon>Bacteria</taxon>
        <taxon>Pseudomonadati</taxon>
        <taxon>Bacteroidota</taxon>
        <taxon>Cytophagia</taxon>
        <taxon>Cytophagales</taxon>
        <taxon>Roseivirgaceae</taxon>
        <taxon>Roseivirga</taxon>
    </lineage>
</organism>
<dbReference type="EMBL" id="FOIR01000003">
    <property type="protein sequence ID" value="SEW37510.1"/>
    <property type="molecule type" value="Genomic_DNA"/>
</dbReference>
<feature type="signal peptide" evidence="1">
    <location>
        <begin position="1"/>
        <end position="19"/>
    </location>
</feature>
<dbReference type="AlphaFoldDB" id="A0A1I0R9M1"/>
<protein>
    <submittedName>
        <fullName evidence="2">Uncharacterized protein</fullName>
    </submittedName>
</protein>
<evidence type="ECO:0000313" key="3">
    <source>
        <dbReference type="Proteomes" id="UP000199437"/>
    </source>
</evidence>
<accession>A0A1I0R9M1</accession>
<sequence>MKTLFTLVLLLGLFQLSMAQTKPELTFERGRIEQEGVNLRMKEAMALMQNYPESLEYLKKARTNNTFAGVFGFIGGYLIGYPLGQSIAGGDANWGMAGAGAAVILVALPFHSAFKKNTQLAIELYNQADYKALNNDVQLNIGLVGNGIGLKVTF</sequence>